<feature type="domain" description="Ubiquitin fusion degradation protein UFD1 N-terminal subdomain 2" evidence="4">
    <location>
        <begin position="55"/>
        <end position="132"/>
    </location>
</feature>
<keyword evidence="6" id="KW-1185">Reference proteome</keyword>
<dbReference type="STRING" id="78915.A0A4P9XJF2"/>
<evidence type="ECO:0000256" key="1">
    <source>
        <dbReference type="ARBA" id="ARBA00006043"/>
    </source>
</evidence>
<dbReference type="InterPro" id="IPR004854">
    <property type="entry name" value="Ufd1-like"/>
</dbReference>
<dbReference type="InterPro" id="IPR055418">
    <property type="entry name" value="UFD1_N2"/>
</dbReference>
<organism evidence="5 6">
    <name type="scientific">Thamnocephalis sphaerospora</name>
    <dbReference type="NCBI Taxonomy" id="78915"/>
    <lineage>
        <taxon>Eukaryota</taxon>
        <taxon>Fungi</taxon>
        <taxon>Fungi incertae sedis</taxon>
        <taxon>Zoopagomycota</taxon>
        <taxon>Zoopagomycotina</taxon>
        <taxon>Zoopagomycetes</taxon>
        <taxon>Zoopagales</taxon>
        <taxon>Sigmoideomycetaceae</taxon>
        <taxon>Thamnocephalis</taxon>
    </lineage>
</organism>
<dbReference type="InterPro" id="IPR042299">
    <property type="entry name" value="Ufd1-like_Nn"/>
</dbReference>
<evidence type="ECO:0000259" key="3">
    <source>
        <dbReference type="Pfam" id="PF03152"/>
    </source>
</evidence>
<dbReference type="PANTHER" id="PTHR12555:SF13">
    <property type="entry name" value="UBIQUITIN RECOGNITION FACTOR IN ER-ASSOCIATED DEGRADATION PROTEIN 1"/>
    <property type="match status" value="1"/>
</dbReference>
<dbReference type="InterPro" id="IPR055417">
    <property type="entry name" value="UFD1_N1"/>
</dbReference>
<name>A0A4P9XJF2_9FUNG</name>
<evidence type="ECO:0000259" key="4">
    <source>
        <dbReference type="Pfam" id="PF24842"/>
    </source>
</evidence>
<dbReference type="GO" id="GO:0006511">
    <property type="term" value="P:ubiquitin-dependent protein catabolic process"/>
    <property type="evidence" value="ECO:0007669"/>
    <property type="project" value="InterPro"/>
</dbReference>
<dbReference type="GO" id="GO:0036503">
    <property type="term" value="P:ERAD pathway"/>
    <property type="evidence" value="ECO:0007669"/>
    <property type="project" value="TreeGrafter"/>
</dbReference>
<dbReference type="Gene3D" id="3.10.330.10">
    <property type="match status" value="1"/>
</dbReference>
<gene>
    <name evidence="5" type="ORF">THASP1DRAFT_11153</name>
</gene>
<comment type="similarity">
    <text evidence="1">Belongs to the UFD1 family.</text>
</comment>
<accession>A0A4P9XJF2</accession>
<dbReference type="OrthoDB" id="422728at2759"/>
<dbReference type="PANTHER" id="PTHR12555">
    <property type="entry name" value="UBIQUITIN FUSION DEGRADATON PROTEIN 1"/>
    <property type="match status" value="1"/>
</dbReference>
<dbReference type="Gene3D" id="2.40.40.50">
    <property type="entry name" value="Ubiquitin fusion degradation protein UFD1, N-terminal domain"/>
    <property type="match status" value="1"/>
</dbReference>
<reference evidence="6" key="1">
    <citation type="journal article" date="2018" name="Nat. Microbiol.">
        <title>Leveraging single-cell genomics to expand the fungal tree of life.</title>
        <authorList>
            <person name="Ahrendt S.R."/>
            <person name="Quandt C.A."/>
            <person name="Ciobanu D."/>
            <person name="Clum A."/>
            <person name="Salamov A."/>
            <person name="Andreopoulos B."/>
            <person name="Cheng J.F."/>
            <person name="Woyke T."/>
            <person name="Pelin A."/>
            <person name="Henrissat B."/>
            <person name="Reynolds N.K."/>
            <person name="Benny G.L."/>
            <person name="Smith M.E."/>
            <person name="James T.Y."/>
            <person name="Grigoriev I.V."/>
        </authorList>
    </citation>
    <scope>NUCLEOTIDE SEQUENCE [LARGE SCALE GENOMIC DNA]</scope>
    <source>
        <strain evidence="6">RSA 1356</strain>
    </source>
</reference>
<evidence type="ECO:0000256" key="2">
    <source>
        <dbReference type="ARBA" id="ARBA00022786"/>
    </source>
</evidence>
<dbReference type="AlphaFoldDB" id="A0A4P9XJF2"/>
<dbReference type="GO" id="GO:0031593">
    <property type="term" value="F:polyubiquitin modification-dependent protein binding"/>
    <property type="evidence" value="ECO:0007669"/>
    <property type="project" value="TreeGrafter"/>
</dbReference>
<sequence>LFRVSDEHNVHFSHAGLADITGEEGRVYLPYWMMKKLHLNEGDIINLKQVGLPPCQIIKFEWQDVAFTKCISNPTAVLERELKSYFTMTPDDVIQFSYNGRIYDLRVVEIFPPQAKAVCMIDTTSNVDFCPPPGY</sequence>
<feature type="non-terminal residue" evidence="5">
    <location>
        <position position="135"/>
    </location>
</feature>
<feature type="non-terminal residue" evidence="5">
    <location>
        <position position="1"/>
    </location>
</feature>
<dbReference type="EMBL" id="KZ993114">
    <property type="protein sequence ID" value="RKP05491.1"/>
    <property type="molecule type" value="Genomic_DNA"/>
</dbReference>
<dbReference type="Pfam" id="PF24842">
    <property type="entry name" value="UFD1_N2"/>
    <property type="match status" value="1"/>
</dbReference>
<dbReference type="GO" id="GO:0034098">
    <property type="term" value="C:VCP-NPL4-UFD1 AAA ATPase complex"/>
    <property type="evidence" value="ECO:0007669"/>
    <property type="project" value="TreeGrafter"/>
</dbReference>
<feature type="domain" description="Ubiquitin fusion degradation protein UFD1 N-terminal subdomain 1" evidence="3">
    <location>
        <begin position="1"/>
        <end position="53"/>
    </location>
</feature>
<keyword evidence="2" id="KW-0833">Ubl conjugation pathway</keyword>
<protein>
    <submittedName>
        <fullName evidence="5">Ubiquitin fusion degradation protein UFD1</fullName>
    </submittedName>
</protein>
<dbReference type="Pfam" id="PF03152">
    <property type="entry name" value="UFD1_N1"/>
    <property type="match status" value="1"/>
</dbReference>
<evidence type="ECO:0000313" key="5">
    <source>
        <dbReference type="EMBL" id="RKP05491.1"/>
    </source>
</evidence>
<dbReference type="Proteomes" id="UP000271241">
    <property type="component" value="Unassembled WGS sequence"/>
</dbReference>
<proteinExistence type="inferred from homology"/>
<evidence type="ECO:0000313" key="6">
    <source>
        <dbReference type="Proteomes" id="UP000271241"/>
    </source>
</evidence>